<gene>
    <name evidence="4" type="ORF">AGOR_G00049600</name>
</gene>
<proteinExistence type="inferred from homology"/>
<evidence type="ECO:0000313" key="4">
    <source>
        <dbReference type="EMBL" id="KAI1900404.1"/>
    </source>
</evidence>
<evidence type="ECO:0000313" key="5">
    <source>
        <dbReference type="Proteomes" id="UP000829720"/>
    </source>
</evidence>
<reference evidence="4" key="1">
    <citation type="submission" date="2021-01" db="EMBL/GenBank/DDBJ databases">
        <authorList>
            <person name="Zahm M."/>
            <person name="Roques C."/>
            <person name="Cabau C."/>
            <person name="Klopp C."/>
            <person name="Donnadieu C."/>
            <person name="Jouanno E."/>
            <person name="Lampietro C."/>
            <person name="Louis A."/>
            <person name="Herpin A."/>
            <person name="Echchiki A."/>
            <person name="Berthelot C."/>
            <person name="Parey E."/>
            <person name="Roest-Crollius H."/>
            <person name="Braasch I."/>
            <person name="Postlethwait J."/>
            <person name="Bobe J."/>
            <person name="Montfort J."/>
            <person name="Bouchez O."/>
            <person name="Begum T."/>
            <person name="Mejri S."/>
            <person name="Adams A."/>
            <person name="Chen W.-J."/>
            <person name="Guiguen Y."/>
        </authorList>
    </citation>
    <scope>NUCLEOTIDE SEQUENCE</scope>
    <source>
        <tissue evidence="4">Blood</tissue>
    </source>
</reference>
<comment type="similarity">
    <text evidence="2">Belongs to the FAM81 family.</text>
</comment>
<evidence type="ECO:0000256" key="2">
    <source>
        <dbReference type="ARBA" id="ARBA00046344"/>
    </source>
</evidence>
<accession>A0A8T3DX50</accession>
<keyword evidence="1 3" id="KW-0175">Coiled coil</keyword>
<dbReference type="AlphaFoldDB" id="A0A8T3DX50"/>
<feature type="coiled-coil region" evidence="3">
    <location>
        <begin position="260"/>
        <end position="287"/>
    </location>
</feature>
<dbReference type="PANTHER" id="PTHR22420:SF5">
    <property type="entry name" value="PROTEIN FAM81B"/>
    <property type="match status" value="1"/>
</dbReference>
<organism evidence="4 5">
    <name type="scientific">Albula goreensis</name>
    <dbReference type="NCBI Taxonomy" id="1534307"/>
    <lineage>
        <taxon>Eukaryota</taxon>
        <taxon>Metazoa</taxon>
        <taxon>Chordata</taxon>
        <taxon>Craniata</taxon>
        <taxon>Vertebrata</taxon>
        <taxon>Euteleostomi</taxon>
        <taxon>Actinopterygii</taxon>
        <taxon>Neopterygii</taxon>
        <taxon>Teleostei</taxon>
        <taxon>Albuliformes</taxon>
        <taxon>Albulidae</taxon>
        <taxon>Albula</taxon>
    </lineage>
</organism>
<protein>
    <recommendedName>
        <fullName evidence="6">Protein FAM81B</fullName>
    </recommendedName>
</protein>
<name>A0A8T3DX50_9TELE</name>
<dbReference type="InterPro" id="IPR029619">
    <property type="entry name" value="FAM81"/>
</dbReference>
<keyword evidence="5" id="KW-1185">Reference proteome</keyword>
<dbReference type="EMBL" id="JAERUA010000004">
    <property type="protein sequence ID" value="KAI1900404.1"/>
    <property type="molecule type" value="Genomic_DNA"/>
</dbReference>
<dbReference type="Proteomes" id="UP000829720">
    <property type="component" value="Unassembled WGS sequence"/>
</dbReference>
<dbReference type="PANTHER" id="PTHR22420">
    <property type="entry name" value="PROTEIN FAM81A"/>
    <property type="match status" value="1"/>
</dbReference>
<comment type="caution">
    <text evidence="4">The sequence shown here is derived from an EMBL/GenBank/DDBJ whole genome shotgun (WGS) entry which is preliminary data.</text>
</comment>
<dbReference type="OrthoDB" id="10014002at2759"/>
<evidence type="ECO:0000256" key="3">
    <source>
        <dbReference type="SAM" id="Coils"/>
    </source>
</evidence>
<evidence type="ECO:0008006" key="6">
    <source>
        <dbReference type="Google" id="ProtNLM"/>
    </source>
</evidence>
<feature type="coiled-coil region" evidence="3">
    <location>
        <begin position="144"/>
        <end position="182"/>
    </location>
</feature>
<evidence type="ECO:0000256" key="1">
    <source>
        <dbReference type="ARBA" id="ARBA00023054"/>
    </source>
</evidence>
<sequence>MSQVAEAQLHKPNSDKPDFLEGRLTNQERTMGTLLEQAFRIKEAVIASLHSTQGSVQMEVSARKLLENHIHTITHIVKQLSKDIEVLESQIVQRDSVTLGTNFAVQTLDHKNLAGIGDLRGRVARCDASIAKLSGDVTARGAEIRKLQQEIAEVRAGVEIQIKETELQMVKIERKLEALLLEHSGKLRNTQGDLQREIQLLHAKTSSGLKEVGEQMNRLKEWTEQQLRSSAQMQTQGSEQLRSVVQNGVEEVERKGQEQLGLLSARLERAERQLEKERKANRVKHSEDKLSARIVAIEKSLWAELDLVREEYRSGFQSIRDLIDSLRQIGDTKAQIDKGQLQKDIKQIQRKMVALKDL</sequence>